<feature type="domain" description="Response regulatory" evidence="4">
    <location>
        <begin position="38"/>
        <end position="149"/>
    </location>
</feature>
<dbReference type="InterPro" id="IPR039420">
    <property type="entry name" value="WalR-like"/>
</dbReference>
<dbReference type="InterPro" id="IPR036388">
    <property type="entry name" value="WH-like_DNA-bd_sf"/>
</dbReference>
<dbReference type="PROSITE" id="PS50110">
    <property type="entry name" value="RESPONSE_REGULATORY"/>
    <property type="match status" value="1"/>
</dbReference>
<dbReference type="Proteomes" id="UP001320766">
    <property type="component" value="Unassembled WGS sequence"/>
</dbReference>
<dbReference type="SUPFAM" id="SSF46894">
    <property type="entry name" value="C-terminal effector domain of the bipartite response regulators"/>
    <property type="match status" value="1"/>
</dbReference>
<feature type="modified residue" description="4-aspartylphosphate" evidence="2">
    <location>
        <position position="85"/>
    </location>
</feature>
<proteinExistence type="predicted"/>
<evidence type="ECO:0000256" key="2">
    <source>
        <dbReference type="PROSITE-ProRule" id="PRU00169"/>
    </source>
</evidence>
<evidence type="ECO:0000256" key="3">
    <source>
        <dbReference type="SAM" id="MobiDB-lite"/>
    </source>
</evidence>
<comment type="caution">
    <text evidence="5">The sequence shown here is derived from an EMBL/GenBank/DDBJ whole genome shotgun (WGS) entry which is preliminary data.</text>
</comment>
<dbReference type="InterPro" id="IPR016032">
    <property type="entry name" value="Sig_transdc_resp-reg_C-effctor"/>
</dbReference>
<dbReference type="Gene3D" id="1.10.10.10">
    <property type="entry name" value="Winged helix-like DNA-binding domain superfamily/Winged helix DNA-binding domain"/>
    <property type="match status" value="1"/>
</dbReference>
<dbReference type="GO" id="GO:0003677">
    <property type="term" value="F:DNA binding"/>
    <property type="evidence" value="ECO:0007669"/>
    <property type="project" value="UniProtKB-KW"/>
</dbReference>
<dbReference type="RefSeq" id="WP_253780652.1">
    <property type="nucleotide sequence ID" value="NZ_BAAAVE010000014.1"/>
</dbReference>
<accession>A0ABT1KFL8</accession>
<protein>
    <submittedName>
        <fullName evidence="5">DNA-binding NarL/FixJ family response regulator</fullName>
    </submittedName>
</protein>
<feature type="region of interest" description="Disordered" evidence="3">
    <location>
        <begin position="1"/>
        <end position="29"/>
    </location>
</feature>
<keyword evidence="1 5" id="KW-0238">DNA-binding</keyword>
<dbReference type="InterPro" id="IPR001789">
    <property type="entry name" value="Sig_transdc_resp-reg_receiver"/>
</dbReference>
<evidence type="ECO:0000313" key="6">
    <source>
        <dbReference type="Proteomes" id="UP001320766"/>
    </source>
</evidence>
<reference evidence="5 6" key="1">
    <citation type="submission" date="2022-06" db="EMBL/GenBank/DDBJ databases">
        <title>Sequencing the genomes of 1000 actinobacteria strains.</title>
        <authorList>
            <person name="Klenk H.-P."/>
        </authorList>
    </citation>
    <scope>NUCLEOTIDE SEQUENCE [LARGE SCALE GENOMIC DNA]</scope>
    <source>
        <strain evidence="5 6">DSM 44170</strain>
    </source>
</reference>
<dbReference type="Gene3D" id="3.40.50.2300">
    <property type="match status" value="1"/>
</dbReference>
<dbReference type="SMART" id="SM00448">
    <property type="entry name" value="REC"/>
    <property type="match status" value="1"/>
</dbReference>
<dbReference type="SUPFAM" id="SSF52172">
    <property type="entry name" value="CheY-like"/>
    <property type="match status" value="1"/>
</dbReference>
<evidence type="ECO:0000259" key="4">
    <source>
        <dbReference type="PROSITE" id="PS50110"/>
    </source>
</evidence>
<evidence type="ECO:0000256" key="1">
    <source>
        <dbReference type="ARBA" id="ARBA00023125"/>
    </source>
</evidence>
<evidence type="ECO:0000313" key="5">
    <source>
        <dbReference type="EMBL" id="MCP2352816.1"/>
    </source>
</evidence>
<organism evidence="5 6">
    <name type="scientific">Nonomuraea roseoviolacea subsp. carminata</name>
    <dbReference type="NCBI Taxonomy" id="160689"/>
    <lineage>
        <taxon>Bacteria</taxon>
        <taxon>Bacillati</taxon>
        <taxon>Actinomycetota</taxon>
        <taxon>Actinomycetes</taxon>
        <taxon>Streptosporangiales</taxon>
        <taxon>Streptosporangiaceae</taxon>
        <taxon>Nonomuraea</taxon>
    </lineage>
</organism>
<dbReference type="PANTHER" id="PTHR43214">
    <property type="entry name" value="TWO-COMPONENT RESPONSE REGULATOR"/>
    <property type="match status" value="1"/>
</dbReference>
<keyword evidence="6" id="KW-1185">Reference proteome</keyword>
<gene>
    <name evidence="5" type="ORF">HD595_008938</name>
</gene>
<name>A0ABT1KFL8_9ACTN</name>
<dbReference type="EMBL" id="JAMZEC010000001">
    <property type="protein sequence ID" value="MCP2352816.1"/>
    <property type="molecule type" value="Genomic_DNA"/>
</dbReference>
<sequence length="301" mass="31714">MPDENPGGGPGAASGAGHGPGAGSGAGHGAVPGAASAKLIIVDDHPSVTESITLRLLDAGFAVLPPVTDVEDIDWALAPDVAICDLRLLPGLSWGGAIRHLSSHGCRVLATSGVATPEQVLDAIEQEARGFVEKTSVPAEFVSAVAAVVEGHHHVSARLAGYVLEDVRRRPLADGELGPVELGVVRAFAQGDSAAEAARRAGVPEAELHALVARVFEVVRRRRRDRRYRLTAREREVVRLVGHLGMTRHEAARELRVGEDRVSDLLAGVRDKYVACHPGESRNLAPLSAAIRWANELGILP</sequence>
<keyword evidence="2" id="KW-0597">Phosphoprotein</keyword>
<dbReference type="InterPro" id="IPR011006">
    <property type="entry name" value="CheY-like_superfamily"/>
</dbReference>